<organism evidence="1 2">
    <name type="scientific">Muriicola jejuensis</name>
    <dbReference type="NCBI Taxonomy" id="504488"/>
    <lineage>
        <taxon>Bacteria</taxon>
        <taxon>Pseudomonadati</taxon>
        <taxon>Bacteroidota</taxon>
        <taxon>Flavobacteriia</taxon>
        <taxon>Flavobacteriales</taxon>
        <taxon>Flavobacteriaceae</taxon>
        <taxon>Muriicola</taxon>
    </lineage>
</organism>
<dbReference type="Pfam" id="PF02643">
    <property type="entry name" value="DUF192"/>
    <property type="match status" value="1"/>
</dbReference>
<comment type="caution">
    <text evidence="1">The sequence shown here is derived from an EMBL/GenBank/DDBJ whole genome shotgun (WGS) entry which is preliminary data.</text>
</comment>
<dbReference type="PANTHER" id="PTHR37953">
    <property type="entry name" value="UPF0127 PROTEIN MJ1496"/>
    <property type="match status" value="1"/>
</dbReference>
<sequence length="167" mass="18891">MLTGPKKYPRFLLLAFCGLFILSGCREEPKKIVTSAPVTFTKEGDLSLLKGGSDSLIVQLDIEIAEGEYETQTGLMYRDGMETYQGMLFVFPEEAYHSFYMKNTRFPLDIIYIDRDSTITSIVKNAQPLQEKSLPSTQPVIYVLEVNAGLSETWGLQVGDQIRFTRE</sequence>
<dbReference type="EMBL" id="JAABOP010000002">
    <property type="protein sequence ID" value="NER10620.1"/>
    <property type="molecule type" value="Genomic_DNA"/>
</dbReference>
<dbReference type="RefSeq" id="WP_163692834.1">
    <property type="nucleotide sequence ID" value="NZ_FXTW01000002.1"/>
</dbReference>
<dbReference type="InterPro" id="IPR003795">
    <property type="entry name" value="DUF192"/>
</dbReference>
<proteinExistence type="predicted"/>
<accession>A0A6P0UDQ8</accession>
<dbReference type="PROSITE" id="PS51257">
    <property type="entry name" value="PROKAR_LIPOPROTEIN"/>
    <property type="match status" value="1"/>
</dbReference>
<dbReference type="Proteomes" id="UP000468443">
    <property type="component" value="Unassembled WGS sequence"/>
</dbReference>
<dbReference type="PANTHER" id="PTHR37953:SF1">
    <property type="entry name" value="UPF0127 PROTEIN MJ1496"/>
    <property type="match status" value="1"/>
</dbReference>
<protein>
    <submittedName>
        <fullName evidence="1">DUF192 domain-containing protein</fullName>
    </submittedName>
</protein>
<dbReference type="Gene3D" id="2.60.120.1140">
    <property type="entry name" value="Protein of unknown function DUF192"/>
    <property type="match status" value="1"/>
</dbReference>
<gene>
    <name evidence="1" type="ORF">GWK09_08835</name>
</gene>
<dbReference type="InterPro" id="IPR038695">
    <property type="entry name" value="Saro_0823-like_sf"/>
</dbReference>
<dbReference type="AlphaFoldDB" id="A0A6P0UDQ8"/>
<reference evidence="1 2" key="1">
    <citation type="submission" date="2020-01" db="EMBL/GenBank/DDBJ databases">
        <title>Muriicola jejuensis KCTC 22299.</title>
        <authorList>
            <person name="Wang G."/>
        </authorList>
    </citation>
    <scope>NUCLEOTIDE SEQUENCE [LARGE SCALE GENOMIC DNA]</scope>
    <source>
        <strain evidence="1 2">KCTC 22299</strain>
    </source>
</reference>
<evidence type="ECO:0000313" key="2">
    <source>
        <dbReference type="Proteomes" id="UP000468443"/>
    </source>
</evidence>
<name>A0A6P0UDQ8_9FLAO</name>
<evidence type="ECO:0000313" key="1">
    <source>
        <dbReference type="EMBL" id="NER10620.1"/>
    </source>
</evidence>
<keyword evidence="2" id="KW-1185">Reference proteome</keyword>